<organism evidence="2 3">
    <name type="scientific">Schistosoma mansoni</name>
    <name type="common">Blood fluke</name>
    <dbReference type="NCBI Taxonomy" id="6183"/>
    <lineage>
        <taxon>Eukaryota</taxon>
        <taxon>Metazoa</taxon>
        <taxon>Spiralia</taxon>
        <taxon>Lophotrochozoa</taxon>
        <taxon>Platyhelminthes</taxon>
        <taxon>Trematoda</taxon>
        <taxon>Digenea</taxon>
        <taxon>Strigeidida</taxon>
        <taxon>Schistosomatoidea</taxon>
        <taxon>Schistosomatidae</taxon>
        <taxon>Schistosoma</taxon>
    </lineage>
</organism>
<protein>
    <submittedName>
        <fullName evidence="3">Rho-GAP domain-containing protein</fullName>
    </submittedName>
</protein>
<reference evidence="2" key="1">
    <citation type="journal article" date="2012" name="PLoS Negl. Trop. Dis.">
        <title>A systematically improved high quality genome and transcriptome of the human blood fluke Schistosoma mansoni.</title>
        <authorList>
            <person name="Protasio A.V."/>
            <person name="Tsai I.J."/>
            <person name="Babbage A."/>
            <person name="Nichol S."/>
            <person name="Hunt M."/>
            <person name="Aslett M.A."/>
            <person name="De Silva N."/>
            <person name="Velarde G.S."/>
            <person name="Anderson T.J."/>
            <person name="Clark R.C."/>
            <person name="Davidson C."/>
            <person name="Dillon G.P."/>
            <person name="Holroyd N.E."/>
            <person name="LoVerde P.T."/>
            <person name="Lloyd C."/>
            <person name="McQuillan J."/>
            <person name="Oliveira G."/>
            <person name="Otto T.D."/>
            <person name="Parker-Manuel S.J."/>
            <person name="Quail M.A."/>
            <person name="Wilson R.A."/>
            <person name="Zerlotini A."/>
            <person name="Dunne D.W."/>
            <person name="Berriman M."/>
        </authorList>
    </citation>
    <scope>NUCLEOTIDE SEQUENCE [LARGE SCALE GENOMIC DNA]</scope>
    <source>
        <strain evidence="2">Puerto Rican</strain>
    </source>
</reference>
<name>A0A5K4EB14_SCHMA</name>
<sequence length="636" mass="72834">MLEELYIDDLSDVHNDNKTGNWTSSNDRSRLSRYRESYCSDVDLLPLLCTKVTVDIHQDNINNSDFIHLAQKNYKPLKNSDGVKTKSVNNNSGSDDRSDDDYDDDENLMNWLLKQFRENGLDYNDNNLKNDDLGKIDALNYVKRLNHKTPTIPHSLQIDGSNSSISSYQATIDSKKSKTQNEHLLNNNNFSKEQCGYKQYHHFPRMYPPVRDSSIESRKLGQRNRSNNSIMTTVATTTTTNPAIESGNSTMLKTINDTKHQCELINGLFHQITKKLTCLHEFDERVINQLQNACQIINDLQKTVKLSETSLLNSLHYQLNEHFCQPKIFTSESHKTTNSFKKRTGVKDFSKKKNYNVDGNLKKSIVDEQKSHSAYSPELDCRSPVEKVKKEEVKVINDYHINQNLTKQDNCKSPITETNGRHSTQRKFTESPWGPISVQQAKKLTKDYDQCPKVLGQNNNNRKSNHLITNDNYFKWLKSSKSSMSNNNLDKLNESIYQTNDVTDKKSNLSNERYFSQLTLPIYSTFSSTKSHTVYLNTSREFNVSESNSNKFTTTKGIQSLFKLPFKRKASTPGPNIQSINNPLKSYGRSASLAQLHTSNENPSIMSISNDQLNKSTNKLNVPYIKPLLLKELSKI</sequence>
<dbReference type="InParanoid" id="A0A5K4EB14"/>
<reference evidence="3" key="2">
    <citation type="submission" date="2019-11" db="UniProtKB">
        <authorList>
            <consortium name="WormBaseParasite"/>
        </authorList>
    </citation>
    <scope>IDENTIFICATION</scope>
    <source>
        <strain evidence="3">Puerto Rican</strain>
    </source>
</reference>
<keyword evidence="2" id="KW-1185">Reference proteome</keyword>
<evidence type="ECO:0000256" key="1">
    <source>
        <dbReference type="SAM" id="MobiDB-lite"/>
    </source>
</evidence>
<dbReference type="ExpressionAtlas" id="A0A5K4EB14">
    <property type="expression patterns" value="baseline"/>
</dbReference>
<dbReference type="AlphaFoldDB" id="A0A5K4EB14"/>
<dbReference type="Proteomes" id="UP000008854">
    <property type="component" value="Unassembled WGS sequence"/>
</dbReference>
<dbReference type="WBParaSite" id="Smp_022890.2">
    <property type="protein sequence ID" value="Smp_022890.2"/>
    <property type="gene ID" value="Smp_022890"/>
</dbReference>
<feature type="region of interest" description="Disordered" evidence="1">
    <location>
        <begin position="78"/>
        <end position="102"/>
    </location>
</feature>
<feature type="compositionally biased region" description="Polar residues" evidence="1">
    <location>
        <begin position="410"/>
        <end position="422"/>
    </location>
</feature>
<evidence type="ECO:0000313" key="3">
    <source>
        <dbReference type="WBParaSite" id="Smp_022890.2"/>
    </source>
</evidence>
<proteinExistence type="predicted"/>
<feature type="region of interest" description="Disordered" evidence="1">
    <location>
        <begin position="410"/>
        <end position="431"/>
    </location>
</feature>
<evidence type="ECO:0000313" key="2">
    <source>
        <dbReference type="Proteomes" id="UP000008854"/>
    </source>
</evidence>
<accession>A0A5K4EB14</accession>